<evidence type="ECO:0000313" key="6">
    <source>
        <dbReference type="EMBL" id="MBB6002190.1"/>
    </source>
</evidence>
<dbReference type="Proteomes" id="UP000524404">
    <property type="component" value="Unassembled WGS sequence"/>
</dbReference>
<dbReference type="GO" id="GO:0003677">
    <property type="term" value="F:DNA binding"/>
    <property type="evidence" value="ECO:0007669"/>
    <property type="project" value="InterPro"/>
</dbReference>
<feature type="domain" description="RNA polymerase sigma factor 70 region 4 type 2" evidence="5">
    <location>
        <begin position="128"/>
        <end position="179"/>
    </location>
</feature>
<dbReference type="PANTHER" id="PTHR43133:SF46">
    <property type="entry name" value="RNA POLYMERASE SIGMA-70 FACTOR ECF SUBFAMILY"/>
    <property type="match status" value="1"/>
</dbReference>
<evidence type="ECO:0000256" key="1">
    <source>
        <dbReference type="ARBA" id="ARBA00010641"/>
    </source>
</evidence>
<dbReference type="SUPFAM" id="SSF88659">
    <property type="entry name" value="Sigma3 and sigma4 domains of RNA polymerase sigma factors"/>
    <property type="match status" value="1"/>
</dbReference>
<evidence type="ECO:0000256" key="2">
    <source>
        <dbReference type="ARBA" id="ARBA00023015"/>
    </source>
</evidence>
<evidence type="ECO:0000256" key="4">
    <source>
        <dbReference type="ARBA" id="ARBA00023163"/>
    </source>
</evidence>
<keyword evidence="2" id="KW-0805">Transcription regulation</keyword>
<dbReference type="SUPFAM" id="SSF88946">
    <property type="entry name" value="Sigma2 domain of RNA polymerase sigma factors"/>
    <property type="match status" value="1"/>
</dbReference>
<dbReference type="InterPro" id="IPR036388">
    <property type="entry name" value="WH-like_DNA-bd_sf"/>
</dbReference>
<evidence type="ECO:0000313" key="7">
    <source>
        <dbReference type="Proteomes" id="UP000524404"/>
    </source>
</evidence>
<proteinExistence type="inferred from homology"/>
<protein>
    <submittedName>
        <fullName evidence="6">RNA polymerase sigma factor (Sigma-70 family)</fullName>
    </submittedName>
</protein>
<dbReference type="InterPro" id="IPR039425">
    <property type="entry name" value="RNA_pol_sigma-70-like"/>
</dbReference>
<sequence>MIKRQHYDNFELWQRFKKGDQQAFHLIYKLNHKILVNYGSKITQDIELVRDTVQDLFVNLWLRKHNLADTDNIEPYLKTSLRHDLVRKITEARNGVPFDNISELAHQLEKYHFSYIHENEEREEMFVKLENALLSLPSRVSQALKMRYFDKMGNQEIATKMSINYQSVNNNIHRGVETLRIAMTQ</sequence>
<dbReference type="RefSeq" id="WP_184130734.1">
    <property type="nucleotide sequence ID" value="NZ_JACHKT010000004.1"/>
</dbReference>
<dbReference type="GO" id="GO:0016987">
    <property type="term" value="F:sigma factor activity"/>
    <property type="evidence" value="ECO:0007669"/>
    <property type="project" value="UniProtKB-KW"/>
</dbReference>
<evidence type="ECO:0000256" key="3">
    <source>
        <dbReference type="ARBA" id="ARBA00023082"/>
    </source>
</evidence>
<dbReference type="Pfam" id="PF08281">
    <property type="entry name" value="Sigma70_r4_2"/>
    <property type="match status" value="1"/>
</dbReference>
<dbReference type="Gene3D" id="1.10.10.10">
    <property type="entry name" value="Winged helix-like DNA-binding domain superfamily/Winged helix DNA-binding domain"/>
    <property type="match status" value="1"/>
</dbReference>
<dbReference type="InterPro" id="IPR014284">
    <property type="entry name" value="RNA_pol_sigma-70_dom"/>
</dbReference>
<dbReference type="NCBIfam" id="TIGR02937">
    <property type="entry name" value="sigma70-ECF"/>
    <property type="match status" value="1"/>
</dbReference>
<name>A0A841EPI9_9BACT</name>
<organism evidence="6 7">
    <name type="scientific">Arcicella rosea</name>
    <dbReference type="NCBI Taxonomy" id="502909"/>
    <lineage>
        <taxon>Bacteria</taxon>
        <taxon>Pseudomonadati</taxon>
        <taxon>Bacteroidota</taxon>
        <taxon>Cytophagia</taxon>
        <taxon>Cytophagales</taxon>
        <taxon>Flectobacillaceae</taxon>
        <taxon>Arcicella</taxon>
    </lineage>
</organism>
<dbReference type="Gene3D" id="1.10.1740.10">
    <property type="match status" value="1"/>
</dbReference>
<keyword evidence="3" id="KW-0731">Sigma factor</keyword>
<dbReference type="AlphaFoldDB" id="A0A841EPI9"/>
<dbReference type="EMBL" id="JACHKT010000004">
    <property type="protein sequence ID" value="MBB6002190.1"/>
    <property type="molecule type" value="Genomic_DNA"/>
</dbReference>
<dbReference type="InterPro" id="IPR013325">
    <property type="entry name" value="RNA_pol_sigma_r2"/>
</dbReference>
<accession>A0A841EPI9</accession>
<comment type="caution">
    <text evidence="6">The sequence shown here is derived from an EMBL/GenBank/DDBJ whole genome shotgun (WGS) entry which is preliminary data.</text>
</comment>
<evidence type="ECO:0000259" key="5">
    <source>
        <dbReference type="Pfam" id="PF08281"/>
    </source>
</evidence>
<dbReference type="GO" id="GO:0006352">
    <property type="term" value="P:DNA-templated transcription initiation"/>
    <property type="evidence" value="ECO:0007669"/>
    <property type="project" value="InterPro"/>
</dbReference>
<keyword evidence="7" id="KW-1185">Reference proteome</keyword>
<dbReference type="InterPro" id="IPR013249">
    <property type="entry name" value="RNA_pol_sigma70_r4_t2"/>
</dbReference>
<reference evidence="6 7" key="1">
    <citation type="submission" date="2020-08" db="EMBL/GenBank/DDBJ databases">
        <title>Functional genomics of gut bacteria from endangered species of beetles.</title>
        <authorList>
            <person name="Carlos-Shanley C."/>
        </authorList>
    </citation>
    <scope>NUCLEOTIDE SEQUENCE [LARGE SCALE GENOMIC DNA]</scope>
    <source>
        <strain evidence="6 7">S00070</strain>
    </source>
</reference>
<dbReference type="InterPro" id="IPR013324">
    <property type="entry name" value="RNA_pol_sigma_r3/r4-like"/>
</dbReference>
<comment type="similarity">
    <text evidence="1">Belongs to the sigma-70 factor family. ECF subfamily.</text>
</comment>
<gene>
    <name evidence="6" type="ORF">HNP25_000840</name>
</gene>
<keyword evidence="4" id="KW-0804">Transcription</keyword>
<dbReference type="PANTHER" id="PTHR43133">
    <property type="entry name" value="RNA POLYMERASE ECF-TYPE SIGMA FACTO"/>
    <property type="match status" value="1"/>
</dbReference>